<dbReference type="InterPro" id="IPR037069">
    <property type="entry name" value="AcylCoA_DH/ox_N_sf"/>
</dbReference>
<keyword evidence="5 6" id="KW-0560">Oxidoreductase</keyword>
<evidence type="ECO:0000256" key="1">
    <source>
        <dbReference type="ARBA" id="ARBA00001974"/>
    </source>
</evidence>
<dbReference type="AlphaFoldDB" id="A0A7C9LNB4"/>
<dbReference type="Gene3D" id="1.10.540.10">
    <property type="entry name" value="Acyl-CoA dehydrogenase/oxidase, N-terminal domain"/>
    <property type="match status" value="1"/>
</dbReference>
<keyword evidence="3 6" id="KW-0285">Flavoprotein</keyword>
<dbReference type="InterPro" id="IPR006091">
    <property type="entry name" value="Acyl-CoA_Oxase/DH_mid-dom"/>
</dbReference>
<feature type="domain" description="Acyl-CoA dehydrogenase/oxidase N-terminal" evidence="9">
    <location>
        <begin position="1"/>
        <end position="95"/>
    </location>
</feature>
<reference evidence="10 11" key="1">
    <citation type="submission" date="2019-06" db="EMBL/GenBank/DDBJ databases">
        <title>Enrichment of Autotrophic Halophilic Microorganisms from Red Sea Brine Pool Using Microbial Electrosynthesis System.</title>
        <authorList>
            <person name="Alqahtani M.F."/>
            <person name="Bajracharya S."/>
            <person name="Katuri K.P."/>
            <person name="Ali M."/>
            <person name="Saikaly P.E."/>
        </authorList>
    </citation>
    <scope>NUCLEOTIDE SEQUENCE [LARGE SCALE GENOMIC DNA]</scope>
    <source>
        <strain evidence="10">MES6</strain>
    </source>
</reference>
<name>A0A7C9LNB4_9RHOB</name>
<dbReference type="Gene3D" id="2.40.110.10">
    <property type="entry name" value="Butyryl-CoA Dehydrogenase, subunit A, domain 2"/>
    <property type="match status" value="1"/>
</dbReference>
<dbReference type="Pfam" id="PF02770">
    <property type="entry name" value="Acyl-CoA_dh_M"/>
    <property type="match status" value="1"/>
</dbReference>
<dbReference type="PANTHER" id="PTHR43884">
    <property type="entry name" value="ACYL-COA DEHYDROGENASE"/>
    <property type="match status" value="1"/>
</dbReference>
<evidence type="ECO:0000256" key="3">
    <source>
        <dbReference type="ARBA" id="ARBA00022630"/>
    </source>
</evidence>
<gene>
    <name evidence="10" type="ORF">FH759_07815</name>
</gene>
<dbReference type="SUPFAM" id="SSF56645">
    <property type="entry name" value="Acyl-CoA dehydrogenase NM domain-like"/>
    <property type="match status" value="1"/>
</dbReference>
<sequence>MLRDAARGFLDSAAPVSALRANRDAGRPHDPGLWREMAQMGWAGVLIPERLGGADMGHRAAGILAQEMGVTLTASPFLSSAVIAATALRSAASDRANDALSHIAAGDETYALAIDEAAKHAPEQCALRAEPVGNGYRLSGSKTFVADGASATRVLVLARTGGTPGEAAGLSLFDIDTDRAGLTRARLDTIDARDHARLEFNGVEATGDDLLGETDNAMHLLRPALDAGQAALAAELTGLATGVTDMTLGYLKERRQFDRTIGSFQALQHRAAHLWAEIEVTASAIANAGRVLDETPDDATLAVSLAKARATHTANLAVREGVQMHGGIGMTDDHDAGFYMKRARVGAEWLGDYGYHAARVAAARGF</sequence>
<evidence type="ECO:0000256" key="6">
    <source>
        <dbReference type="RuleBase" id="RU362125"/>
    </source>
</evidence>
<dbReference type="GO" id="GO:0050660">
    <property type="term" value="F:flavin adenine dinucleotide binding"/>
    <property type="evidence" value="ECO:0007669"/>
    <property type="project" value="InterPro"/>
</dbReference>
<dbReference type="CDD" id="cd00567">
    <property type="entry name" value="ACAD"/>
    <property type="match status" value="1"/>
</dbReference>
<evidence type="ECO:0000256" key="4">
    <source>
        <dbReference type="ARBA" id="ARBA00022827"/>
    </source>
</evidence>
<dbReference type="InterPro" id="IPR046373">
    <property type="entry name" value="Acyl-CoA_Oxase/DH_mid-dom_sf"/>
</dbReference>
<dbReference type="GO" id="GO:0003995">
    <property type="term" value="F:acyl-CoA dehydrogenase activity"/>
    <property type="evidence" value="ECO:0007669"/>
    <property type="project" value="TreeGrafter"/>
</dbReference>
<dbReference type="SUPFAM" id="SSF47203">
    <property type="entry name" value="Acyl-CoA dehydrogenase C-terminal domain-like"/>
    <property type="match status" value="1"/>
</dbReference>
<dbReference type="Pfam" id="PF02771">
    <property type="entry name" value="Acyl-CoA_dh_N"/>
    <property type="match status" value="1"/>
</dbReference>
<evidence type="ECO:0000259" key="7">
    <source>
        <dbReference type="Pfam" id="PF00441"/>
    </source>
</evidence>
<keyword evidence="4 6" id="KW-0274">FAD</keyword>
<dbReference type="Proteomes" id="UP000483078">
    <property type="component" value="Unassembled WGS sequence"/>
</dbReference>
<evidence type="ECO:0000313" key="11">
    <source>
        <dbReference type="Proteomes" id="UP000483078"/>
    </source>
</evidence>
<dbReference type="EMBL" id="VENJ01000009">
    <property type="protein sequence ID" value="MTJ04582.1"/>
    <property type="molecule type" value="Genomic_DNA"/>
</dbReference>
<dbReference type="InterPro" id="IPR013786">
    <property type="entry name" value="AcylCoA_DH/ox_N"/>
</dbReference>
<dbReference type="Pfam" id="PF00441">
    <property type="entry name" value="Acyl-CoA_dh_1"/>
    <property type="match status" value="1"/>
</dbReference>
<evidence type="ECO:0000313" key="10">
    <source>
        <dbReference type="EMBL" id="MTJ04582.1"/>
    </source>
</evidence>
<comment type="similarity">
    <text evidence="2 6">Belongs to the acyl-CoA dehydrogenase family.</text>
</comment>
<accession>A0A7C9LNB4</accession>
<feature type="domain" description="Acyl-CoA oxidase/dehydrogenase middle" evidence="8">
    <location>
        <begin position="129"/>
        <end position="203"/>
    </location>
</feature>
<dbReference type="InterPro" id="IPR036250">
    <property type="entry name" value="AcylCo_DH-like_C"/>
</dbReference>
<dbReference type="Gene3D" id="1.20.140.10">
    <property type="entry name" value="Butyryl-CoA Dehydrogenase, subunit A, domain 3"/>
    <property type="match status" value="1"/>
</dbReference>
<evidence type="ECO:0000256" key="5">
    <source>
        <dbReference type="ARBA" id="ARBA00023002"/>
    </source>
</evidence>
<feature type="domain" description="Acyl-CoA dehydrogenase/oxidase C-terminal" evidence="7">
    <location>
        <begin position="224"/>
        <end position="362"/>
    </location>
</feature>
<proteinExistence type="inferred from homology"/>
<evidence type="ECO:0000259" key="9">
    <source>
        <dbReference type="Pfam" id="PF02771"/>
    </source>
</evidence>
<protein>
    <submittedName>
        <fullName evidence="10">Acyl-CoA dehydrogenase</fullName>
    </submittedName>
</protein>
<dbReference type="InterPro" id="IPR009075">
    <property type="entry name" value="AcylCo_DH/oxidase_C"/>
</dbReference>
<evidence type="ECO:0000259" key="8">
    <source>
        <dbReference type="Pfam" id="PF02770"/>
    </source>
</evidence>
<evidence type="ECO:0000256" key="2">
    <source>
        <dbReference type="ARBA" id="ARBA00009347"/>
    </source>
</evidence>
<comment type="cofactor">
    <cofactor evidence="1 6">
        <name>FAD</name>
        <dbReference type="ChEBI" id="CHEBI:57692"/>
    </cofactor>
</comment>
<comment type="caution">
    <text evidence="10">The sequence shown here is derived from an EMBL/GenBank/DDBJ whole genome shotgun (WGS) entry which is preliminary data.</text>
</comment>
<dbReference type="PANTHER" id="PTHR43884:SF20">
    <property type="entry name" value="ACYL-COA DEHYDROGENASE FADE28"/>
    <property type="match status" value="1"/>
</dbReference>
<organism evidence="10 11">
    <name type="scientific">Sediminimonas qiaohouensis</name>
    <dbReference type="NCBI Taxonomy" id="552061"/>
    <lineage>
        <taxon>Bacteria</taxon>
        <taxon>Pseudomonadati</taxon>
        <taxon>Pseudomonadota</taxon>
        <taxon>Alphaproteobacteria</taxon>
        <taxon>Rhodobacterales</taxon>
        <taxon>Roseobacteraceae</taxon>
        <taxon>Sediminimonas</taxon>
    </lineage>
</organism>
<dbReference type="InterPro" id="IPR009100">
    <property type="entry name" value="AcylCoA_DH/oxidase_NM_dom_sf"/>
</dbReference>